<dbReference type="InterPro" id="IPR037401">
    <property type="entry name" value="SnoaL-like"/>
</dbReference>
<organism evidence="2 3">
    <name type="scientific">Novosphingobium marinum</name>
    <dbReference type="NCBI Taxonomy" id="1514948"/>
    <lineage>
        <taxon>Bacteria</taxon>
        <taxon>Pseudomonadati</taxon>
        <taxon>Pseudomonadota</taxon>
        <taxon>Alphaproteobacteria</taxon>
        <taxon>Sphingomonadales</taxon>
        <taxon>Sphingomonadaceae</taxon>
        <taxon>Novosphingobium</taxon>
    </lineage>
</organism>
<comment type="caution">
    <text evidence="2">The sequence shown here is derived from an EMBL/GenBank/DDBJ whole genome shotgun (WGS) entry which is preliminary data.</text>
</comment>
<name>A0A7Y9XSL8_9SPHN</name>
<dbReference type="EMBL" id="JACBZF010000001">
    <property type="protein sequence ID" value="NYH93717.1"/>
    <property type="molecule type" value="Genomic_DNA"/>
</dbReference>
<reference evidence="2 3" key="1">
    <citation type="submission" date="2020-07" db="EMBL/GenBank/DDBJ databases">
        <title>Genomic Encyclopedia of Type Strains, Phase IV (KMG-IV): sequencing the most valuable type-strain genomes for metagenomic binning, comparative biology and taxonomic classification.</title>
        <authorList>
            <person name="Goeker M."/>
        </authorList>
    </citation>
    <scope>NUCLEOTIDE SEQUENCE [LARGE SCALE GENOMIC DNA]</scope>
    <source>
        <strain evidence="2 3">DSM 29043</strain>
    </source>
</reference>
<proteinExistence type="predicted"/>
<protein>
    <recommendedName>
        <fullName evidence="1">SnoaL-like domain-containing protein</fullName>
    </recommendedName>
</protein>
<accession>A0A7Y9XSL8</accession>
<keyword evidence="3" id="KW-1185">Reference proteome</keyword>
<feature type="domain" description="SnoaL-like" evidence="1">
    <location>
        <begin position="7"/>
        <end position="129"/>
    </location>
</feature>
<gene>
    <name evidence="2" type="ORF">FHS75_000022</name>
</gene>
<dbReference type="Proteomes" id="UP000522081">
    <property type="component" value="Unassembled WGS sequence"/>
</dbReference>
<dbReference type="RefSeq" id="WP_179405693.1">
    <property type="nucleotide sequence ID" value="NZ_BMGF01000001.1"/>
</dbReference>
<evidence type="ECO:0000259" key="1">
    <source>
        <dbReference type="Pfam" id="PF13577"/>
    </source>
</evidence>
<dbReference type="CDD" id="cd00531">
    <property type="entry name" value="NTF2_like"/>
    <property type="match status" value="1"/>
</dbReference>
<dbReference type="AlphaFoldDB" id="A0A7Y9XSL8"/>
<evidence type="ECO:0000313" key="2">
    <source>
        <dbReference type="EMBL" id="NYH93717.1"/>
    </source>
</evidence>
<dbReference type="SUPFAM" id="SSF54427">
    <property type="entry name" value="NTF2-like"/>
    <property type="match status" value="1"/>
</dbReference>
<sequence length="165" mass="18502">MSSDIETLKAESEMNRLVSRYSTIVDWMDWDRLPDIFATDADIDFGQMFTGDLAGFTPFVSALEAGYDRRMHMFGLPRLDVTAQSGRAECTNISFTRTKGSENNDDSIIFGRYIFEGKPIDGAWKLTRLKFMLNAMHASQQPVADESMLNTCDGMQPGHPDKPSA</sequence>
<dbReference type="Pfam" id="PF13577">
    <property type="entry name" value="SnoaL_4"/>
    <property type="match status" value="1"/>
</dbReference>
<dbReference type="Gene3D" id="3.10.450.50">
    <property type="match status" value="1"/>
</dbReference>
<evidence type="ECO:0000313" key="3">
    <source>
        <dbReference type="Proteomes" id="UP000522081"/>
    </source>
</evidence>
<dbReference type="InterPro" id="IPR032710">
    <property type="entry name" value="NTF2-like_dom_sf"/>
</dbReference>